<dbReference type="EMBL" id="BAAAZC010000025">
    <property type="protein sequence ID" value="GAA3979636.1"/>
    <property type="molecule type" value="Genomic_DNA"/>
</dbReference>
<dbReference type="InterPro" id="IPR016181">
    <property type="entry name" value="Acyl_CoA_acyltransferase"/>
</dbReference>
<dbReference type="RefSeq" id="WP_259088178.1">
    <property type="nucleotide sequence ID" value="NZ_BAAAZC010000025.1"/>
</dbReference>
<dbReference type="InterPro" id="IPR000182">
    <property type="entry name" value="GNAT_dom"/>
</dbReference>
<evidence type="ECO:0000313" key="3">
    <source>
        <dbReference type="Proteomes" id="UP001500742"/>
    </source>
</evidence>
<evidence type="ECO:0000313" key="2">
    <source>
        <dbReference type="EMBL" id="GAA3979636.1"/>
    </source>
</evidence>
<name>A0ABP7QB36_9SPHI</name>
<dbReference type="PROSITE" id="PS51186">
    <property type="entry name" value="GNAT"/>
    <property type="match status" value="1"/>
</dbReference>
<protein>
    <recommendedName>
        <fullName evidence="1">N-acetyltransferase domain-containing protein</fullName>
    </recommendedName>
</protein>
<feature type="domain" description="N-acetyltransferase" evidence="1">
    <location>
        <begin position="16"/>
        <end position="176"/>
    </location>
</feature>
<sequence>MNSQELILKMDNVDNLVFRIAEEHDLPEILSIYETNLVNDYSLGADKLNECKEDLTELFLSRNQYHNIWVARDATNDQLLGWQSYFPIFHTPLKKGTAVESSTYIKLDAQKKGIAFPLMKYALNELAGSDEHFVYGFVNKYNYGAIKLVNKIGFLEVGSVPAFPSVFPYYFEKIMYIYVLK</sequence>
<evidence type="ECO:0000259" key="1">
    <source>
        <dbReference type="PROSITE" id="PS51186"/>
    </source>
</evidence>
<keyword evidence="3" id="KW-1185">Reference proteome</keyword>
<proteinExistence type="predicted"/>
<dbReference type="Gene3D" id="3.40.630.30">
    <property type="match status" value="1"/>
</dbReference>
<comment type="caution">
    <text evidence="2">The sequence shown here is derived from an EMBL/GenBank/DDBJ whole genome shotgun (WGS) entry which is preliminary data.</text>
</comment>
<dbReference type="Proteomes" id="UP001500742">
    <property type="component" value="Unassembled WGS sequence"/>
</dbReference>
<dbReference type="SUPFAM" id="SSF55729">
    <property type="entry name" value="Acyl-CoA N-acyltransferases (Nat)"/>
    <property type="match status" value="1"/>
</dbReference>
<organism evidence="2 3">
    <name type="scientific">Mucilaginibacter dorajii</name>
    <dbReference type="NCBI Taxonomy" id="692994"/>
    <lineage>
        <taxon>Bacteria</taxon>
        <taxon>Pseudomonadati</taxon>
        <taxon>Bacteroidota</taxon>
        <taxon>Sphingobacteriia</taxon>
        <taxon>Sphingobacteriales</taxon>
        <taxon>Sphingobacteriaceae</taxon>
        <taxon>Mucilaginibacter</taxon>
    </lineage>
</organism>
<gene>
    <name evidence="2" type="ORF">GCM10022210_33430</name>
</gene>
<reference evidence="3" key="1">
    <citation type="journal article" date="2019" name="Int. J. Syst. Evol. Microbiol.">
        <title>The Global Catalogue of Microorganisms (GCM) 10K type strain sequencing project: providing services to taxonomists for standard genome sequencing and annotation.</title>
        <authorList>
            <consortium name="The Broad Institute Genomics Platform"/>
            <consortium name="The Broad Institute Genome Sequencing Center for Infectious Disease"/>
            <person name="Wu L."/>
            <person name="Ma J."/>
        </authorList>
    </citation>
    <scope>NUCLEOTIDE SEQUENCE [LARGE SCALE GENOMIC DNA]</scope>
    <source>
        <strain evidence="3">JCM 16601</strain>
    </source>
</reference>
<dbReference type="Pfam" id="PF00583">
    <property type="entry name" value="Acetyltransf_1"/>
    <property type="match status" value="1"/>
</dbReference>
<accession>A0ABP7QB36</accession>